<evidence type="ECO:0000256" key="1">
    <source>
        <dbReference type="ARBA" id="ARBA00022603"/>
    </source>
</evidence>
<reference evidence="5 6" key="1">
    <citation type="submission" date="2020-08" db="EMBL/GenBank/DDBJ databases">
        <title>Genomic Encyclopedia of Type Strains, Phase III (KMG-III): the genomes of soil and plant-associated and newly described type strains.</title>
        <authorList>
            <person name="Whitman W."/>
        </authorList>
    </citation>
    <scope>NUCLEOTIDE SEQUENCE [LARGE SCALE GENOMIC DNA]</scope>
    <source>
        <strain evidence="5 6">CECT 7247</strain>
    </source>
</reference>
<evidence type="ECO:0000313" key="5">
    <source>
        <dbReference type="EMBL" id="MBB3196537.1"/>
    </source>
</evidence>
<organism evidence="5 6">
    <name type="scientific">Roseateles terrae</name>
    <dbReference type="NCBI Taxonomy" id="431060"/>
    <lineage>
        <taxon>Bacteria</taxon>
        <taxon>Pseudomonadati</taxon>
        <taxon>Pseudomonadota</taxon>
        <taxon>Betaproteobacteria</taxon>
        <taxon>Burkholderiales</taxon>
        <taxon>Sphaerotilaceae</taxon>
        <taxon>Roseateles</taxon>
    </lineage>
</organism>
<keyword evidence="6" id="KW-1185">Reference proteome</keyword>
<dbReference type="RefSeq" id="WP_184295255.1">
    <property type="nucleotide sequence ID" value="NZ_JACHXO010000008.1"/>
</dbReference>
<dbReference type="Proteomes" id="UP000574369">
    <property type="component" value="Unassembled WGS sequence"/>
</dbReference>
<gene>
    <name evidence="5" type="ORF">FHS28_003959</name>
</gene>
<feature type="transmembrane region" description="Helical" evidence="4">
    <location>
        <begin position="53"/>
        <end position="71"/>
    </location>
</feature>
<evidence type="ECO:0000313" key="6">
    <source>
        <dbReference type="Proteomes" id="UP000574369"/>
    </source>
</evidence>
<accession>A0ABR6GWQ8</accession>
<feature type="transmembrane region" description="Helical" evidence="4">
    <location>
        <begin position="83"/>
        <end position="110"/>
    </location>
</feature>
<dbReference type="InterPro" id="IPR026170">
    <property type="entry name" value="FAM173A/B"/>
</dbReference>
<evidence type="ECO:0000256" key="2">
    <source>
        <dbReference type="ARBA" id="ARBA00022679"/>
    </source>
</evidence>
<proteinExistence type="predicted"/>
<dbReference type="SUPFAM" id="SSF53335">
    <property type="entry name" value="S-adenosyl-L-methionine-dependent methyltransferases"/>
    <property type="match status" value="1"/>
</dbReference>
<evidence type="ECO:0008006" key="7">
    <source>
        <dbReference type="Google" id="ProtNLM"/>
    </source>
</evidence>
<keyword evidence="4" id="KW-1133">Transmembrane helix</keyword>
<dbReference type="PANTHER" id="PTHR13610">
    <property type="entry name" value="METHYLTRANSFERASE DOMAIN-CONTAINING PROTEIN"/>
    <property type="match status" value="1"/>
</dbReference>
<keyword evidence="4" id="KW-0812">Transmembrane</keyword>
<keyword evidence="2" id="KW-0808">Transferase</keyword>
<name>A0ABR6GWQ8_9BURK</name>
<keyword evidence="3" id="KW-0949">S-adenosyl-L-methionine</keyword>
<dbReference type="InterPro" id="IPR029063">
    <property type="entry name" value="SAM-dependent_MTases_sf"/>
</dbReference>
<dbReference type="EMBL" id="JACHXO010000008">
    <property type="protein sequence ID" value="MBB3196537.1"/>
    <property type="molecule type" value="Genomic_DNA"/>
</dbReference>
<comment type="caution">
    <text evidence="5">The sequence shown here is derived from an EMBL/GenBank/DDBJ whole genome shotgun (WGS) entry which is preliminary data.</text>
</comment>
<evidence type="ECO:0000256" key="4">
    <source>
        <dbReference type="SAM" id="Phobius"/>
    </source>
</evidence>
<keyword evidence="1" id="KW-0489">Methyltransferase</keyword>
<sequence>MNDPYAPPPSEDSPAARADTRDEALPPAWRWPAHALACWATCWAVWRAFGPDWPAAVVSIGLGLIFAGLYHQPWRRAIVAGGFPLALLVSGAPLPGWVWLIPLAILLVAYPRRGWSDAPLFPTPHDALKALPTVLTLREQAHVLDAGCGLGDGLVALRRAYPAVQLHGIEYSPFLWLLARLRCRWATVSRGDLWAQSWREMDLVYLFQRPESMPRALDKALAEMPAGRWLVSLDFPLPGQTAHAQLETGTRHRLHVYRIEDLTPESAREVR</sequence>
<evidence type="ECO:0000256" key="3">
    <source>
        <dbReference type="ARBA" id="ARBA00022691"/>
    </source>
</evidence>
<keyword evidence="4" id="KW-0472">Membrane</keyword>
<dbReference type="Gene3D" id="3.40.50.150">
    <property type="entry name" value="Vaccinia Virus protein VP39"/>
    <property type="match status" value="1"/>
</dbReference>
<dbReference type="PANTHER" id="PTHR13610:SF9">
    <property type="entry name" value="FI06469P"/>
    <property type="match status" value="1"/>
</dbReference>
<protein>
    <recommendedName>
        <fullName evidence="7">Methyltransferase type 12</fullName>
    </recommendedName>
</protein>